<dbReference type="RefSeq" id="WP_140988736.1">
    <property type="nucleotide sequence ID" value="NZ_VHIQ01000001.1"/>
</dbReference>
<protein>
    <submittedName>
        <fullName evidence="1">Uncharacterized protein</fullName>
    </submittedName>
</protein>
<evidence type="ECO:0000313" key="2">
    <source>
        <dbReference type="Proteomes" id="UP000317332"/>
    </source>
</evidence>
<comment type="caution">
    <text evidence="1">The sequence shown here is derived from an EMBL/GenBank/DDBJ whole genome shotgun (WGS) entry which is preliminary data.</text>
</comment>
<dbReference type="EMBL" id="VHIQ01000001">
    <property type="protein sequence ID" value="TPV35727.1"/>
    <property type="molecule type" value="Genomic_DNA"/>
</dbReference>
<proteinExistence type="predicted"/>
<reference evidence="1 2" key="1">
    <citation type="submission" date="2019-06" db="EMBL/GenBank/DDBJ databases">
        <title>Flavobacteriaceae Paucihalobacterium erythroidium CWB-1, complete genome.</title>
        <authorList>
            <person name="Wu S."/>
        </authorList>
    </citation>
    <scope>NUCLEOTIDE SEQUENCE [LARGE SCALE GENOMIC DNA]</scope>
    <source>
        <strain evidence="1 2">CWB-1</strain>
    </source>
</reference>
<name>A0A506PR22_9FLAO</name>
<sequence length="124" mass="14302">MIQSDKTKYTDILNNSINYLQQLGFEDIKADADGYETPKSYSKLNSDIVVIPDIVAQKEGRKHIFELSLKSDEPKLLKSKWLFLDTLSKMKSYRFGLITTRGHIKFTNDMMNDLNLEGPKLIKI</sequence>
<dbReference type="OrthoDB" id="1163349at2"/>
<evidence type="ECO:0000313" key="1">
    <source>
        <dbReference type="EMBL" id="TPV35727.1"/>
    </source>
</evidence>
<accession>A0A506PR22</accession>
<organism evidence="1 2">
    <name type="scientific">Paucihalobacter ruber</name>
    <dbReference type="NCBI Taxonomy" id="2567861"/>
    <lineage>
        <taxon>Bacteria</taxon>
        <taxon>Pseudomonadati</taxon>
        <taxon>Bacteroidota</taxon>
        <taxon>Flavobacteriia</taxon>
        <taxon>Flavobacteriales</taxon>
        <taxon>Flavobacteriaceae</taxon>
        <taxon>Paucihalobacter</taxon>
    </lineage>
</organism>
<dbReference type="AlphaFoldDB" id="A0A506PR22"/>
<dbReference type="Proteomes" id="UP000317332">
    <property type="component" value="Unassembled WGS sequence"/>
</dbReference>
<keyword evidence="2" id="KW-1185">Reference proteome</keyword>
<gene>
    <name evidence="1" type="ORF">FJ651_02095</name>
</gene>